<dbReference type="InterPro" id="IPR004346">
    <property type="entry name" value="CagE_TrbE_VirB"/>
</dbReference>
<dbReference type="RefSeq" id="WP_205101864.1">
    <property type="nucleotide sequence ID" value="NZ_JACJJC010000003.1"/>
</dbReference>
<dbReference type="Gene3D" id="3.40.50.300">
    <property type="entry name" value="P-loop containing nucleotide triphosphate hydrolases"/>
    <property type="match status" value="1"/>
</dbReference>
<proteinExistence type="inferred from homology"/>
<dbReference type="Pfam" id="PF19044">
    <property type="entry name" value="P-loop_TraG"/>
    <property type="match status" value="1"/>
</dbReference>
<evidence type="ECO:0000259" key="6">
    <source>
        <dbReference type="Pfam" id="PF03135"/>
    </source>
</evidence>
<feature type="domain" description="CagE TrbE VirB component of type IV transporter system central" evidence="6">
    <location>
        <begin position="170"/>
        <end position="379"/>
    </location>
</feature>
<evidence type="ECO:0000256" key="4">
    <source>
        <dbReference type="ARBA" id="ARBA00023026"/>
    </source>
</evidence>
<organism evidence="8 9">
    <name type="scientific">Sutterella massiliensis</name>
    <dbReference type="NCBI Taxonomy" id="1816689"/>
    <lineage>
        <taxon>Bacteria</taxon>
        <taxon>Pseudomonadati</taxon>
        <taxon>Pseudomonadota</taxon>
        <taxon>Betaproteobacteria</taxon>
        <taxon>Burkholderiales</taxon>
        <taxon>Sutterellaceae</taxon>
        <taxon>Sutterella</taxon>
    </lineage>
</organism>
<keyword evidence="4" id="KW-0843">Virulence</keyword>
<dbReference type="InterPro" id="IPR018145">
    <property type="entry name" value="CagE_TrbE_VirB_cntrl_dom"/>
</dbReference>
<gene>
    <name evidence="8" type="ORF">H6A60_02560</name>
</gene>
<dbReference type="Pfam" id="PF03135">
    <property type="entry name" value="CagE_TrbE_VirB"/>
    <property type="match status" value="1"/>
</dbReference>
<keyword evidence="2" id="KW-0547">Nucleotide-binding</keyword>
<name>A0ABS2DPX0_9BURK</name>
<sequence>MFTDKAAQMRRERAIDKFITLSSVVDDGIVMSRNGSLIATIRVEGIPFETADDEFLNRRADQLNVLLRMIATDDTAIQIHRIRRFVRDRLSEPSAPGFARDFTLAYNNLVDQKPLIATELYVTLIERDLAPRSKARSVEIVEEALMERLKNFRNRVETLLQSLGKYGPRHLKETEVAGVRFSEQLSFYNFLLTGCWQLVRIPSSPLYQALGNVQVFVGSDVLELQSLEGRKFAQSVEIKDYALETFSGILDDLLYQKSATRSQSAHYPFIETQTFAFLSKTKGLKALQLQQKQLLSSKDAGRTQILQMSAAMDGVANGLFVMGEYSYSLLVIGDTEAEARSYAQRAVNSLADSGLLPFISTHALVGSYLSQQPDAWPERPRLATLTSVNFAHLAPLHNFPQGKRNGNPWGEALALLRTPSGQPFYFNFHTSKPGENAFDKKTLANTTIIGTSGSGKTATLNALLALAQKYRDVDHPLTTIYFDKDRGAEIAVRALDGGYLTIRNGEPTGFNPFQLEPTPANVQFLNKFIRLILSMDGLPITPEDEEKIAGAVAAVMSMRKEHRLFRVLLENMTEGATREEIARSVPKRLKKWVAGGELAWVFDNETDTLDFNTHPNFGIDGTEFLDNRSIRSPIAFYLLHRLEEVIDGRRMFFIMDEFWKWLLDEAFSDFAFNKLKTIRKQNGFGVFATQSPSDVLSSPIAKAVIEQSATQIFLPNPKASREDYVDGFKVSDVEFEIIRALPEDSRTMLIKQGTTSVLCLMDLGPIGWSLKVLSGSTDAIHFAEDLRRAVGESPSAWLPYFLGQKQFSASDSL</sequence>
<dbReference type="SUPFAM" id="SSF52540">
    <property type="entry name" value="P-loop containing nucleoside triphosphate hydrolases"/>
    <property type="match status" value="1"/>
</dbReference>
<reference evidence="8 9" key="1">
    <citation type="journal article" date="2021" name="Sci. Rep.">
        <title>The distribution of antibiotic resistance genes in chicken gut microbiota commensals.</title>
        <authorList>
            <person name="Juricova H."/>
            <person name="Matiasovicova J."/>
            <person name="Kubasova T."/>
            <person name="Cejkova D."/>
            <person name="Rychlik I."/>
        </authorList>
    </citation>
    <scope>NUCLEOTIDE SEQUENCE [LARGE SCALE GENOMIC DNA]</scope>
    <source>
        <strain evidence="8 9">An829</strain>
    </source>
</reference>
<evidence type="ECO:0000313" key="9">
    <source>
        <dbReference type="Proteomes" id="UP000715095"/>
    </source>
</evidence>
<dbReference type="NCBIfam" id="TIGR00929">
    <property type="entry name" value="VirB4_CagE"/>
    <property type="match status" value="1"/>
</dbReference>
<evidence type="ECO:0000256" key="5">
    <source>
        <dbReference type="ARBA" id="ARBA00023635"/>
    </source>
</evidence>
<dbReference type="InterPro" id="IPR027417">
    <property type="entry name" value="P-loop_NTPase"/>
</dbReference>
<dbReference type="InterPro" id="IPR051162">
    <property type="entry name" value="T4SS_component"/>
</dbReference>
<evidence type="ECO:0000256" key="3">
    <source>
        <dbReference type="ARBA" id="ARBA00022840"/>
    </source>
</evidence>
<dbReference type="PANTHER" id="PTHR30121">
    <property type="entry name" value="UNCHARACTERIZED PROTEIN YJGR-RELATED"/>
    <property type="match status" value="1"/>
</dbReference>
<comment type="similarity">
    <text evidence="1">Belongs to the TrbE/VirB4 family.</text>
</comment>
<protein>
    <recommendedName>
        <fullName evidence="5">Type IV secretion system protein virB4</fullName>
    </recommendedName>
</protein>
<dbReference type="EMBL" id="JACJJC010000003">
    <property type="protein sequence ID" value="MBM6703386.1"/>
    <property type="molecule type" value="Genomic_DNA"/>
</dbReference>
<evidence type="ECO:0000259" key="7">
    <source>
        <dbReference type="Pfam" id="PF19044"/>
    </source>
</evidence>
<keyword evidence="9" id="KW-1185">Reference proteome</keyword>
<dbReference type="PANTHER" id="PTHR30121:SF12">
    <property type="entry name" value="TYPE IV SECRETION SYSTEM PROTEIN CAGE"/>
    <property type="match status" value="1"/>
</dbReference>
<dbReference type="InterPro" id="IPR043964">
    <property type="entry name" value="P-loop_TraG"/>
</dbReference>
<evidence type="ECO:0000313" key="8">
    <source>
        <dbReference type="EMBL" id="MBM6703386.1"/>
    </source>
</evidence>
<feature type="domain" description="TraG P-loop" evidence="7">
    <location>
        <begin position="646"/>
        <end position="716"/>
    </location>
</feature>
<keyword evidence="3" id="KW-0067">ATP-binding</keyword>
<evidence type="ECO:0000256" key="1">
    <source>
        <dbReference type="ARBA" id="ARBA00006512"/>
    </source>
</evidence>
<accession>A0ABS2DPX0</accession>
<dbReference type="Proteomes" id="UP000715095">
    <property type="component" value="Unassembled WGS sequence"/>
</dbReference>
<comment type="caution">
    <text evidence="8">The sequence shown here is derived from an EMBL/GenBank/DDBJ whole genome shotgun (WGS) entry which is preliminary data.</text>
</comment>
<evidence type="ECO:0000256" key="2">
    <source>
        <dbReference type="ARBA" id="ARBA00022741"/>
    </source>
</evidence>